<organism evidence="8 9">
    <name type="scientific">Saccharomycopsis crataegensis</name>
    <dbReference type="NCBI Taxonomy" id="43959"/>
    <lineage>
        <taxon>Eukaryota</taxon>
        <taxon>Fungi</taxon>
        <taxon>Dikarya</taxon>
        <taxon>Ascomycota</taxon>
        <taxon>Saccharomycotina</taxon>
        <taxon>Saccharomycetes</taxon>
        <taxon>Saccharomycopsidaceae</taxon>
        <taxon>Saccharomycopsis</taxon>
    </lineage>
</organism>
<dbReference type="PANTHER" id="PTHR46212">
    <property type="entry name" value="PEFLIN"/>
    <property type="match status" value="1"/>
</dbReference>
<dbReference type="SUPFAM" id="SSF47473">
    <property type="entry name" value="EF-hand"/>
    <property type="match status" value="1"/>
</dbReference>
<name>A0AAV5QNR5_9ASCO</name>
<dbReference type="EMBL" id="BTFZ01000011">
    <property type="protein sequence ID" value="GMM36356.1"/>
    <property type="molecule type" value="Genomic_DNA"/>
</dbReference>
<comment type="subcellular location">
    <subcellularLocation>
        <location evidence="1">Cytoplasm</location>
    </subcellularLocation>
</comment>
<feature type="compositionally biased region" description="Polar residues" evidence="6">
    <location>
        <begin position="50"/>
        <end position="84"/>
    </location>
</feature>
<dbReference type="GO" id="GO:0005737">
    <property type="term" value="C:cytoplasm"/>
    <property type="evidence" value="ECO:0007669"/>
    <property type="project" value="UniProtKB-SubCell"/>
</dbReference>
<feature type="domain" description="EF-hand" evidence="7">
    <location>
        <begin position="299"/>
        <end position="328"/>
    </location>
</feature>
<keyword evidence="2" id="KW-0963">Cytoplasm</keyword>
<keyword evidence="5" id="KW-0106">Calcium</keyword>
<dbReference type="RefSeq" id="XP_064853352.1">
    <property type="nucleotide sequence ID" value="XM_064997280.1"/>
</dbReference>
<feature type="region of interest" description="Disordered" evidence="6">
    <location>
        <begin position="1"/>
        <end position="84"/>
    </location>
</feature>
<dbReference type="Gene3D" id="1.10.238.10">
    <property type="entry name" value="EF-hand"/>
    <property type="match status" value="1"/>
</dbReference>
<feature type="compositionally biased region" description="Low complexity" evidence="6">
    <location>
        <begin position="129"/>
        <end position="164"/>
    </location>
</feature>
<dbReference type="InterPro" id="IPR051426">
    <property type="entry name" value="Peflin/Sorcin_CaBP"/>
</dbReference>
<dbReference type="Proteomes" id="UP001360560">
    <property type="component" value="Unassembled WGS sequence"/>
</dbReference>
<dbReference type="PANTHER" id="PTHR46212:SF3">
    <property type="entry name" value="GH27120P"/>
    <property type="match status" value="1"/>
</dbReference>
<reference evidence="8 9" key="1">
    <citation type="journal article" date="2023" name="Elife">
        <title>Identification of key yeast species and microbe-microbe interactions impacting larval growth of Drosophila in the wild.</title>
        <authorList>
            <person name="Mure A."/>
            <person name="Sugiura Y."/>
            <person name="Maeda R."/>
            <person name="Honda K."/>
            <person name="Sakurai N."/>
            <person name="Takahashi Y."/>
            <person name="Watada M."/>
            <person name="Katoh T."/>
            <person name="Gotoh A."/>
            <person name="Gotoh Y."/>
            <person name="Taniguchi I."/>
            <person name="Nakamura K."/>
            <person name="Hayashi T."/>
            <person name="Katayama T."/>
            <person name="Uemura T."/>
            <person name="Hattori Y."/>
        </authorList>
    </citation>
    <scope>NUCLEOTIDE SEQUENCE [LARGE SCALE GENOMIC DNA]</scope>
    <source>
        <strain evidence="8 9">SC-9</strain>
    </source>
</reference>
<dbReference type="SMART" id="SM00054">
    <property type="entry name" value="EFh"/>
    <property type="match status" value="2"/>
</dbReference>
<evidence type="ECO:0000256" key="4">
    <source>
        <dbReference type="ARBA" id="ARBA00022737"/>
    </source>
</evidence>
<feature type="region of interest" description="Disordered" evidence="6">
    <location>
        <begin position="182"/>
        <end position="215"/>
    </location>
</feature>
<dbReference type="InterPro" id="IPR011992">
    <property type="entry name" value="EF-hand-dom_pair"/>
</dbReference>
<comment type="caution">
    <text evidence="8">The sequence shown here is derived from an EMBL/GenBank/DDBJ whole genome shotgun (WGS) entry which is preliminary data.</text>
</comment>
<proteinExistence type="predicted"/>
<evidence type="ECO:0000313" key="9">
    <source>
        <dbReference type="Proteomes" id="UP001360560"/>
    </source>
</evidence>
<keyword evidence="4" id="KW-0677">Repeat</keyword>
<evidence type="ECO:0000256" key="2">
    <source>
        <dbReference type="ARBA" id="ARBA00022490"/>
    </source>
</evidence>
<evidence type="ECO:0000313" key="8">
    <source>
        <dbReference type="EMBL" id="GMM36356.1"/>
    </source>
</evidence>
<evidence type="ECO:0000256" key="6">
    <source>
        <dbReference type="SAM" id="MobiDB-lite"/>
    </source>
</evidence>
<accession>A0AAV5QNR5</accession>
<feature type="domain" description="EF-hand" evidence="7">
    <location>
        <begin position="263"/>
        <end position="298"/>
    </location>
</feature>
<dbReference type="InterPro" id="IPR002048">
    <property type="entry name" value="EF_hand_dom"/>
</dbReference>
<sequence length="398" mass="45692">MPSSIKSKTVKSKDENDEMFVLPSPSEAFSKMKKKPPPSSSSVLQPEVAMSNSYPTNYHDLQQHHNPSQINNTDSQRLGNPYQRPQSYISVTSQGYYIGEERPASPIQGPAASNHSSFSVGNYHNDSSNYSNYGDESNNYSNYGDESNNYNNNNNNNDNNNDNNKQGHVIASQQNLGTYSARPVGAQFNSPASSGYHPTGGHYPQPDHPQSANMNHHSRHQSIQISEDQQLKMFFDRNDVYHDGRIDCIAVGKSLKNFDKTHFRESVVQKLFEFYDRDQKGRLDFQQFRDLFKYVKFWRDVFDEYDNDGNEAIEFIEFMNALRAKGYKIEQNLIEKVFQKFCYETESRRFMKLDSFIEAVLFVLLLTKDFVSFTVNPGDETAPISFDALFSLVLKYMQ</sequence>
<dbReference type="AlphaFoldDB" id="A0AAV5QNR5"/>
<keyword evidence="3" id="KW-0479">Metal-binding</keyword>
<evidence type="ECO:0000256" key="5">
    <source>
        <dbReference type="ARBA" id="ARBA00022837"/>
    </source>
</evidence>
<keyword evidence="9" id="KW-1185">Reference proteome</keyword>
<protein>
    <recommendedName>
        <fullName evidence="7">EF-hand domain-containing protein</fullName>
    </recommendedName>
</protein>
<dbReference type="GO" id="GO:0005509">
    <property type="term" value="F:calcium ion binding"/>
    <property type="evidence" value="ECO:0007669"/>
    <property type="project" value="InterPro"/>
</dbReference>
<dbReference type="PROSITE" id="PS50222">
    <property type="entry name" value="EF_HAND_2"/>
    <property type="match status" value="2"/>
</dbReference>
<dbReference type="GeneID" id="90074331"/>
<evidence type="ECO:0000256" key="3">
    <source>
        <dbReference type="ARBA" id="ARBA00022723"/>
    </source>
</evidence>
<evidence type="ECO:0000259" key="7">
    <source>
        <dbReference type="PROSITE" id="PS50222"/>
    </source>
</evidence>
<gene>
    <name evidence="8" type="ORF">DASC09_036810</name>
</gene>
<feature type="region of interest" description="Disordered" evidence="6">
    <location>
        <begin position="129"/>
        <end position="167"/>
    </location>
</feature>
<feature type="region of interest" description="Disordered" evidence="6">
    <location>
        <begin position="101"/>
        <end position="120"/>
    </location>
</feature>
<feature type="compositionally biased region" description="Polar residues" evidence="6">
    <location>
        <begin position="111"/>
        <end position="120"/>
    </location>
</feature>
<evidence type="ECO:0000256" key="1">
    <source>
        <dbReference type="ARBA" id="ARBA00004496"/>
    </source>
</evidence>